<dbReference type="EMBL" id="JAACJO010000006">
    <property type="protein sequence ID" value="KAF5357147.1"/>
    <property type="molecule type" value="Genomic_DNA"/>
</dbReference>
<reference evidence="1 2" key="1">
    <citation type="journal article" date="2020" name="ISME J.">
        <title>Uncovering the hidden diversity of litter-decomposition mechanisms in mushroom-forming fungi.</title>
        <authorList>
            <person name="Floudas D."/>
            <person name="Bentzer J."/>
            <person name="Ahren D."/>
            <person name="Johansson T."/>
            <person name="Persson P."/>
            <person name="Tunlid A."/>
        </authorList>
    </citation>
    <scope>NUCLEOTIDE SEQUENCE [LARGE SCALE GENOMIC DNA]</scope>
    <source>
        <strain evidence="1 2">CBS 146.42</strain>
    </source>
</reference>
<dbReference type="OrthoDB" id="2735536at2759"/>
<evidence type="ECO:0000313" key="1">
    <source>
        <dbReference type="EMBL" id="KAF5357147.1"/>
    </source>
</evidence>
<proteinExistence type="predicted"/>
<accession>A0A8H5G2I7</accession>
<gene>
    <name evidence="1" type="ORF">D9756_006453</name>
</gene>
<evidence type="ECO:0000313" key="2">
    <source>
        <dbReference type="Proteomes" id="UP000559027"/>
    </source>
</evidence>
<comment type="caution">
    <text evidence="1">The sequence shown here is derived from an EMBL/GenBank/DDBJ whole genome shotgun (WGS) entry which is preliminary data.</text>
</comment>
<dbReference type="AlphaFoldDB" id="A0A8H5G2I7"/>
<keyword evidence="2" id="KW-1185">Reference proteome</keyword>
<dbReference type="Gene3D" id="3.40.50.720">
    <property type="entry name" value="NAD(P)-binding Rossmann-like Domain"/>
    <property type="match status" value="1"/>
</dbReference>
<protein>
    <submittedName>
        <fullName evidence="1">Uncharacterized protein</fullName>
    </submittedName>
</protein>
<dbReference type="Proteomes" id="UP000559027">
    <property type="component" value="Unassembled WGS sequence"/>
</dbReference>
<sequence length="216" mass="24450">MITTPDPILMTLTPRTTPRPTPMLPAKPFPTNLFGRRQRDTPILTLPPNNSIPPTIYGWFVKDYPTPKSVAELNGNKFLYELIQKDVKFPTWPITTIAHNRDVAKAHVLALTAPILPRGEKKRIIISFGTMTWVDAIEFLKLLEVVAKFKERAHDIVARLSDVSAAGLQMQYSLDTSLTESVLGLNEGDYIPWKEILLEVMPNLMDWEQVHHAEAL</sequence>
<organism evidence="1 2">
    <name type="scientific">Leucocoprinus leucothites</name>
    <dbReference type="NCBI Taxonomy" id="201217"/>
    <lineage>
        <taxon>Eukaryota</taxon>
        <taxon>Fungi</taxon>
        <taxon>Dikarya</taxon>
        <taxon>Basidiomycota</taxon>
        <taxon>Agaricomycotina</taxon>
        <taxon>Agaricomycetes</taxon>
        <taxon>Agaricomycetidae</taxon>
        <taxon>Agaricales</taxon>
        <taxon>Agaricineae</taxon>
        <taxon>Agaricaceae</taxon>
        <taxon>Leucocoprinus</taxon>
    </lineage>
</organism>
<name>A0A8H5G2I7_9AGAR</name>